<dbReference type="Pfam" id="PF01593">
    <property type="entry name" value="Amino_oxidase"/>
    <property type="match status" value="1"/>
</dbReference>
<protein>
    <submittedName>
        <fullName evidence="5">Putrescine oxidase</fullName>
        <ecNumber evidence="5">1.4.3.10</ecNumber>
    </submittedName>
</protein>
<comment type="cofactor">
    <cofactor evidence="1">
        <name>FAD</name>
        <dbReference type="ChEBI" id="CHEBI:57692"/>
    </cofactor>
</comment>
<dbReference type="InterPro" id="IPR036188">
    <property type="entry name" value="FAD/NAD-bd_sf"/>
</dbReference>
<keyword evidence="2 5" id="KW-0560">Oxidoreductase</keyword>
<dbReference type="Proteomes" id="UP000033740">
    <property type="component" value="Unassembled WGS sequence"/>
</dbReference>
<dbReference type="PANTHER" id="PTHR10742">
    <property type="entry name" value="FLAVIN MONOAMINE OXIDASE"/>
    <property type="match status" value="1"/>
</dbReference>
<feature type="binding site" evidence="3">
    <location>
        <position position="220"/>
    </location>
    <ligand>
        <name>FAD</name>
        <dbReference type="ChEBI" id="CHEBI:57692"/>
    </ligand>
</feature>
<accession>A0A0F0LF15</accession>
<comment type="caution">
    <text evidence="5">The sequence shown here is derived from an EMBL/GenBank/DDBJ whole genome shotgun (WGS) entry which is preliminary data.</text>
</comment>
<dbReference type="RefSeq" id="WP_152642237.1">
    <property type="nucleotide sequence ID" value="NZ_JYIX01000040.1"/>
</dbReference>
<evidence type="ECO:0000256" key="2">
    <source>
        <dbReference type="ARBA" id="ARBA00023002"/>
    </source>
</evidence>
<dbReference type="SUPFAM" id="SSF54373">
    <property type="entry name" value="FAD-linked reductases, C-terminal domain"/>
    <property type="match status" value="1"/>
</dbReference>
<name>A0A0F0LF15_9MICO</name>
<keyword evidence="6" id="KW-1185">Reference proteome</keyword>
<dbReference type="InterPro" id="IPR001613">
    <property type="entry name" value="Flavin_amine_oxidase"/>
</dbReference>
<dbReference type="PRINTS" id="PR00757">
    <property type="entry name" value="AMINEOXDASEF"/>
</dbReference>
<dbReference type="InterPro" id="IPR002937">
    <property type="entry name" value="Amino_oxidase"/>
</dbReference>
<dbReference type="SUPFAM" id="SSF51905">
    <property type="entry name" value="FAD/NAD(P)-binding domain"/>
    <property type="match status" value="1"/>
</dbReference>
<dbReference type="STRING" id="582680.RS86_03825"/>
<evidence type="ECO:0000256" key="3">
    <source>
        <dbReference type="PIRSR" id="PIRSR601613-1"/>
    </source>
</evidence>
<evidence type="ECO:0000313" key="5">
    <source>
        <dbReference type="EMBL" id="KJL30880.1"/>
    </source>
</evidence>
<dbReference type="GO" id="GO:0050232">
    <property type="term" value="F:putrescine oxidase activity"/>
    <property type="evidence" value="ECO:0007669"/>
    <property type="project" value="UniProtKB-EC"/>
</dbReference>
<organism evidence="5 6">
    <name type="scientific">Microbacterium azadirachtae</name>
    <dbReference type="NCBI Taxonomy" id="582680"/>
    <lineage>
        <taxon>Bacteria</taxon>
        <taxon>Bacillati</taxon>
        <taxon>Actinomycetota</taxon>
        <taxon>Actinomycetes</taxon>
        <taxon>Micrococcales</taxon>
        <taxon>Microbacteriaceae</taxon>
        <taxon>Microbacterium</taxon>
    </lineage>
</organism>
<feature type="domain" description="Amine oxidase" evidence="4">
    <location>
        <begin position="13"/>
        <end position="434"/>
    </location>
</feature>
<dbReference type="EC" id="1.4.3.10" evidence="5"/>
<evidence type="ECO:0000313" key="6">
    <source>
        <dbReference type="Proteomes" id="UP000033740"/>
    </source>
</evidence>
<evidence type="ECO:0000259" key="4">
    <source>
        <dbReference type="Pfam" id="PF01593"/>
    </source>
</evidence>
<sequence length="452" mass="48798">MPEFDTIVIGAGMSGATAARLLADAGQRVLVLEARNRIGGRMHTDREAGFSVDLGASWIHGIDDSRLWELAQALDLPTIEFTVGSFQAGGRPIADFDGTGSRMSAAESAQWVADVEMADRALEEAISRSTPGDTYLDVTERALDGLERREDALDPERIDEIREFFRHRVEEQCGAWIGDLDAHGLDEDTIDGDEVVFPRGYDELPHRIAAGLDVRLEHVVRRIARVADGVRVETDRGVFAAAQTIVTVPLGVLKAGAIAFEPPLPAEVADPIARLGMGVFNKLFLQFPERFWEDGAYAIRALGEPGEHWHSWYDVSAISGRPTLLTFAAGPFGRHVQTLTDDAAAADAVAALRRLYGEAVPDPIARWITRWGEDPFSHGSYSHVATGSSHHDHDALAGPADGVLHFAGEATWGEEPATVGGAYASGARAAERVLGRPVDLAAFAEGIRRSEA</sequence>
<dbReference type="EMBL" id="JYIX01000040">
    <property type="protein sequence ID" value="KJL30880.1"/>
    <property type="molecule type" value="Genomic_DNA"/>
</dbReference>
<feature type="binding site" evidence="3">
    <location>
        <position position="14"/>
    </location>
    <ligand>
        <name>FAD</name>
        <dbReference type="ChEBI" id="CHEBI:57692"/>
    </ligand>
</feature>
<dbReference type="PATRIC" id="fig|582680.6.peg.3912"/>
<dbReference type="AlphaFoldDB" id="A0A0F0LF15"/>
<proteinExistence type="predicted"/>
<dbReference type="PANTHER" id="PTHR10742:SF410">
    <property type="entry name" value="LYSINE-SPECIFIC HISTONE DEMETHYLASE 2"/>
    <property type="match status" value="1"/>
</dbReference>
<feature type="binding site" evidence="3">
    <location>
        <position position="327"/>
    </location>
    <ligand>
        <name>substrate</name>
    </ligand>
</feature>
<feature type="binding site" evidence="3">
    <location>
        <begin position="33"/>
        <end position="34"/>
    </location>
    <ligand>
        <name>FAD</name>
        <dbReference type="ChEBI" id="CHEBI:57692"/>
    </ligand>
</feature>
<dbReference type="Gene3D" id="3.90.660.10">
    <property type="match status" value="1"/>
</dbReference>
<reference evidence="5 6" key="1">
    <citation type="submission" date="2015-02" db="EMBL/GenBank/DDBJ databases">
        <title>Draft genome sequences of ten Microbacterium spp. with emphasis on heavy metal contaminated environments.</title>
        <authorList>
            <person name="Corretto E."/>
        </authorList>
    </citation>
    <scope>NUCLEOTIDE SEQUENCE [LARGE SCALE GENOMIC DNA]</scope>
    <source>
        <strain evidence="5 6">ARN176</strain>
    </source>
</reference>
<dbReference type="Gene3D" id="3.50.50.60">
    <property type="entry name" value="FAD/NAD(P)-binding domain"/>
    <property type="match status" value="1"/>
</dbReference>
<dbReference type="InterPro" id="IPR050281">
    <property type="entry name" value="Flavin_monoamine_oxidase"/>
</dbReference>
<gene>
    <name evidence="5" type="primary">puo_2</name>
    <name evidence="5" type="ORF">RS86_03825</name>
</gene>
<evidence type="ECO:0000256" key="1">
    <source>
        <dbReference type="ARBA" id="ARBA00001974"/>
    </source>
</evidence>